<proteinExistence type="predicted"/>
<evidence type="ECO:0000256" key="2">
    <source>
        <dbReference type="ARBA" id="ARBA00023125"/>
    </source>
</evidence>
<keyword evidence="2" id="KW-0238">DNA-binding</keyword>
<dbReference type="SMART" id="SM00342">
    <property type="entry name" value="HTH_ARAC"/>
    <property type="match status" value="1"/>
</dbReference>
<evidence type="ECO:0000256" key="3">
    <source>
        <dbReference type="ARBA" id="ARBA00023163"/>
    </source>
</evidence>
<evidence type="ECO:0000313" key="6">
    <source>
        <dbReference type="Proteomes" id="UP001500518"/>
    </source>
</evidence>
<organism evidence="5 6">
    <name type="scientific">Erythrobacter westpacificensis</name>
    <dbReference type="NCBI Taxonomy" id="1055231"/>
    <lineage>
        <taxon>Bacteria</taxon>
        <taxon>Pseudomonadati</taxon>
        <taxon>Pseudomonadota</taxon>
        <taxon>Alphaproteobacteria</taxon>
        <taxon>Sphingomonadales</taxon>
        <taxon>Erythrobacteraceae</taxon>
        <taxon>Erythrobacter/Porphyrobacter group</taxon>
        <taxon>Erythrobacter</taxon>
    </lineage>
</organism>
<dbReference type="PANTHER" id="PTHR46796">
    <property type="entry name" value="HTH-TYPE TRANSCRIPTIONAL ACTIVATOR RHAS-RELATED"/>
    <property type="match status" value="1"/>
</dbReference>
<keyword evidence="3" id="KW-0804">Transcription</keyword>
<name>A0ABP9JZ40_9SPHN</name>
<evidence type="ECO:0000259" key="4">
    <source>
        <dbReference type="PROSITE" id="PS01124"/>
    </source>
</evidence>
<keyword evidence="1" id="KW-0805">Transcription regulation</keyword>
<evidence type="ECO:0000256" key="1">
    <source>
        <dbReference type="ARBA" id="ARBA00023015"/>
    </source>
</evidence>
<feature type="domain" description="HTH araC/xylS-type" evidence="4">
    <location>
        <begin position="166"/>
        <end position="266"/>
    </location>
</feature>
<evidence type="ECO:0000313" key="5">
    <source>
        <dbReference type="EMBL" id="GAA5046676.1"/>
    </source>
</evidence>
<keyword evidence="6" id="KW-1185">Reference proteome</keyword>
<protein>
    <recommendedName>
        <fullName evidence="4">HTH araC/xylS-type domain-containing protein</fullName>
    </recommendedName>
</protein>
<gene>
    <name evidence="5" type="ORF">GCM10023208_02260</name>
</gene>
<accession>A0ABP9JZ40</accession>
<dbReference type="InterPro" id="IPR050204">
    <property type="entry name" value="AraC_XylS_family_regulators"/>
</dbReference>
<dbReference type="Gene3D" id="1.10.10.60">
    <property type="entry name" value="Homeodomain-like"/>
    <property type="match status" value="1"/>
</dbReference>
<dbReference type="Proteomes" id="UP001500518">
    <property type="component" value="Unassembled WGS sequence"/>
</dbReference>
<dbReference type="Pfam" id="PF12833">
    <property type="entry name" value="HTH_18"/>
    <property type="match status" value="1"/>
</dbReference>
<dbReference type="InterPro" id="IPR018060">
    <property type="entry name" value="HTH_AraC"/>
</dbReference>
<reference evidence="6" key="1">
    <citation type="journal article" date="2019" name="Int. J. Syst. Evol. Microbiol.">
        <title>The Global Catalogue of Microorganisms (GCM) 10K type strain sequencing project: providing services to taxonomists for standard genome sequencing and annotation.</title>
        <authorList>
            <consortium name="The Broad Institute Genomics Platform"/>
            <consortium name="The Broad Institute Genome Sequencing Center for Infectious Disease"/>
            <person name="Wu L."/>
            <person name="Ma J."/>
        </authorList>
    </citation>
    <scope>NUCLEOTIDE SEQUENCE [LARGE SCALE GENOMIC DNA]</scope>
    <source>
        <strain evidence="6">JCM 18014</strain>
    </source>
</reference>
<dbReference type="PANTHER" id="PTHR46796:SF13">
    <property type="entry name" value="HTH-TYPE TRANSCRIPTIONAL ACTIVATOR RHAS"/>
    <property type="match status" value="1"/>
</dbReference>
<sequence length="287" mass="31995">MPELHEAVGVRIYSLGSRLQDYFTALYCFSVEAADGVEVVDCHYPDWAAVHFLAGGEPHRVSLWGETPQERAPFTANGPTSRALSVRLRSSQFWSLGLNPVGWSRYAESPASGVANTIVDGQDHAAFARLAPILEIVRENPGDPDGTARQIEDFLCTARSTRSPHEVQVIALHEALRDPAIGDVEGLVDRVGVSRRTLERLASRYFGFSPKLLLRRQRFLRSLGKYTRSSDSNWSTSLDGHYVDQAHFVRDFRAFMGMTPSEYVQMPHPLLESIFTPRLAEQGAHQG</sequence>
<comment type="caution">
    <text evidence="5">The sequence shown here is derived from an EMBL/GenBank/DDBJ whole genome shotgun (WGS) entry which is preliminary data.</text>
</comment>
<dbReference type="EMBL" id="BAABHV010000001">
    <property type="protein sequence ID" value="GAA5046676.1"/>
    <property type="molecule type" value="Genomic_DNA"/>
</dbReference>
<dbReference type="PROSITE" id="PS01124">
    <property type="entry name" value="HTH_ARAC_FAMILY_2"/>
    <property type="match status" value="1"/>
</dbReference>